<keyword evidence="4 7" id="KW-0238">DNA-binding</keyword>
<reference evidence="10 11" key="1">
    <citation type="journal article" date="2012" name="Int. J. Syst. Evol. Microbiol.">
        <title>Vibrio caribbeanicus sp. nov., isolated from the marine sponge Scleritoderma cyanea.</title>
        <authorList>
            <person name="Hoffmann M."/>
            <person name="Monday S.R."/>
            <person name="Allard M.W."/>
            <person name="Strain E.A."/>
            <person name="Whittaker P."/>
            <person name="Naum M."/>
            <person name="McCarthy P.J."/>
            <person name="Lopez J.V."/>
            <person name="Fischer M."/>
            <person name="Brown E.W."/>
        </authorList>
    </citation>
    <scope>NUCLEOTIDE SEQUENCE [LARGE SCALE GENOMIC DNA]</scope>
    <source>
        <strain evidence="10 11">ATCC BAA-2122</strain>
    </source>
</reference>
<dbReference type="Pfam" id="PF00072">
    <property type="entry name" value="Response_reg"/>
    <property type="match status" value="1"/>
</dbReference>
<keyword evidence="3" id="KW-0805">Transcription regulation</keyword>
<organism evidence="10 11">
    <name type="scientific">Vibrio caribbeanicus ATCC BAA-2122</name>
    <dbReference type="NCBI Taxonomy" id="796620"/>
    <lineage>
        <taxon>Bacteria</taxon>
        <taxon>Pseudomonadati</taxon>
        <taxon>Pseudomonadota</taxon>
        <taxon>Gammaproteobacteria</taxon>
        <taxon>Vibrionales</taxon>
        <taxon>Vibrionaceae</taxon>
        <taxon>Vibrio</taxon>
    </lineage>
</organism>
<sequence length="212" mass="24538">MKQILLVEDDPLIGEGLVTFFQQNQFNCQWVRDAKLATKKWVTADLVVLDRQLQDGDSLLHLPEWLLIKAIPVIILTAKVDVDERIKGLSNGARDYMTKPFSQHELLARIKTHLRPVGSSQITYKNLSIDVSKRLVHVNEQAIILKPKEFQLLLLLVQHRGRVFHREELLNKIWGYATFPTTRTVDNHILRLRQAIHCLDIETHRGVGYRLV</sequence>
<dbReference type="SUPFAM" id="SSF52172">
    <property type="entry name" value="CheY-like"/>
    <property type="match status" value="1"/>
</dbReference>
<dbReference type="Gene3D" id="6.10.250.690">
    <property type="match status" value="1"/>
</dbReference>
<evidence type="ECO:0000256" key="5">
    <source>
        <dbReference type="ARBA" id="ARBA00023163"/>
    </source>
</evidence>
<dbReference type="SUPFAM" id="SSF46894">
    <property type="entry name" value="C-terminal effector domain of the bipartite response regulators"/>
    <property type="match status" value="1"/>
</dbReference>
<evidence type="ECO:0000256" key="7">
    <source>
        <dbReference type="PROSITE-ProRule" id="PRU01091"/>
    </source>
</evidence>
<dbReference type="AlphaFoldDB" id="E3BJV5"/>
<keyword evidence="2" id="KW-0902">Two-component regulatory system</keyword>
<dbReference type="InterPro" id="IPR039420">
    <property type="entry name" value="WalR-like"/>
</dbReference>
<evidence type="ECO:0000259" key="9">
    <source>
        <dbReference type="PROSITE" id="PS51755"/>
    </source>
</evidence>
<dbReference type="InterPro" id="IPR016032">
    <property type="entry name" value="Sig_transdc_resp-reg_C-effctor"/>
</dbReference>
<dbReference type="STRING" id="796620.VIBC2010_07889"/>
<feature type="domain" description="Response regulatory" evidence="8">
    <location>
        <begin position="3"/>
        <end position="114"/>
    </location>
</feature>
<dbReference type="Gene3D" id="1.10.10.10">
    <property type="entry name" value="Winged helix-like DNA-binding domain superfamily/Winged helix DNA-binding domain"/>
    <property type="match status" value="1"/>
</dbReference>
<evidence type="ECO:0000256" key="1">
    <source>
        <dbReference type="ARBA" id="ARBA00022553"/>
    </source>
</evidence>
<dbReference type="InterPro" id="IPR001867">
    <property type="entry name" value="OmpR/PhoB-type_DNA-bd"/>
</dbReference>
<evidence type="ECO:0000256" key="2">
    <source>
        <dbReference type="ARBA" id="ARBA00023012"/>
    </source>
</evidence>
<comment type="caution">
    <text evidence="10">The sequence shown here is derived from an EMBL/GenBank/DDBJ whole genome shotgun (WGS) entry which is preliminary data.</text>
</comment>
<dbReference type="PANTHER" id="PTHR48111">
    <property type="entry name" value="REGULATOR OF RPOS"/>
    <property type="match status" value="1"/>
</dbReference>
<gene>
    <name evidence="10" type="ORF">VIBC2010_07889</name>
</gene>
<dbReference type="PANTHER" id="PTHR48111:SF21">
    <property type="entry name" value="DNA-BINDING DUAL MASTER TRANSCRIPTIONAL REGULATOR RPAA"/>
    <property type="match status" value="1"/>
</dbReference>
<dbReference type="GO" id="GO:0032993">
    <property type="term" value="C:protein-DNA complex"/>
    <property type="evidence" value="ECO:0007669"/>
    <property type="project" value="TreeGrafter"/>
</dbReference>
<dbReference type="GO" id="GO:0005829">
    <property type="term" value="C:cytosol"/>
    <property type="evidence" value="ECO:0007669"/>
    <property type="project" value="TreeGrafter"/>
</dbReference>
<evidence type="ECO:0000256" key="3">
    <source>
        <dbReference type="ARBA" id="ARBA00023015"/>
    </source>
</evidence>
<dbReference type="PROSITE" id="PS50110">
    <property type="entry name" value="RESPONSE_REGULATORY"/>
    <property type="match status" value="1"/>
</dbReference>
<dbReference type="SMART" id="SM00448">
    <property type="entry name" value="REC"/>
    <property type="match status" value="1"/>
</dbReference>
<keyword evidence="5" id="KW-0804">Transcription</keyword>
<feature type="DNA-binding region" description="OmpR/PhoB-type" evidence="7">
    <location>
        <begin position="119"/>
        <end position="212"/>
    </location>
</feature>
<dbReference type="GO" id="GO:0000156">
    <property type="term" value="F:phosphorelay response regulator activity"/>
    <property type="evidence" value="ECO:0007669"/>
    <property type="project" value="TreeGrafter"/>
</dbReference>
<dbReference type="OrthoDB" id="5591329at2"/>
<dbReference type="CDD" id="cd00383">
    <property type="entry name" value="trans_reg_C"/>
    <property type="match status" value="1"/>
</dbReference>
<dbReference type="GO" id="GO:0000976">
    <property type="term" value="F:transcription cis-regulatory region binding"/>
    <property type="evidence" value="ECO:0007669"/>
    <property type="project" value="TreeGrafter"/>
</dbReference>
<evidence type="ECO:0000313" key="10">
    <source>
        <dbReference type="EMBL" id="EFP96874.1"/>
    </source>
</evidence>
<feature type="domain" description="OmpR/PhoB-type" evidence="9">
    <location>
        <begin position="119"/>
        <end position="212"/>
    </location>
</feature>
<keyword evidence="11" id="KW-1185">Reference proteome</keyword>
<dbReference type="RefSeq" id="WP_009601309.1">
    <property type="nucleotide sequence ID" value="NZ_AEIU01000069.1"/>
</dbReference>
<accession>E3BJV5</accession>
<dbReference type="InterPro" id="IPR036388">
    <property type="entry name" value="WH-like_DNA-bd_sf"/>
</dbReference>
<dbReference type="GO" id="GO:0006355">
    <property type="term" value="P:regulation of DNA-templated transcription"/>
    <property type="evidence" value="ECO:0007669"/>
    <property type="project" value="InterPro"/>
</dbReference>
<name>E3BJV5_9VIBR</name>
<keyword evidence="1 6" id="KW-0597">Phosphoprotein</keyword>
<dbReference type="Proteomes" id="UP000002943">
    <property type="component" value="Unassembled WGS sequence"/>
</dbReference>
<feature type="modified residue" description="4-aspartylphosphate" evidence="6">
    <location>
        <position position="50"/>
    </location>
</feature>
<dbReference type="eggNOG" id="COG0745">
    <property type="taxonomic scope" value="Bacteria"/>
</dbReference>
<evidence type="ECO:0000313" key="11">
    <source>
        <dbReference type="Proteomes" id="UP000002943"/>
    </source>
</evidence>
<dbReference type="SMART" id="SM00862">
    <property type="entry name" value="Trans_reg_C"/>
    <property type="match status" value="1"/>
</dbReference>
<dbReference type="InterPro" id="IPR001789">
    <property type="entry name" value="Sig_transdc_resp-reg_receiver"/>
</dbReference>
<protein>
    <submittedName>
        <fullName evidence="10">Transcriptional regulator</fullName>
    </submittedName>
</protein>
<evidence type="ECO:0000256" key="6">
    <source>
        <dbReference type="PROSITE-ProRule" id="PRU00169"/>
    </source>
</evidence>
<dbReference type="EMBL" id="AEIU01000069">
    <property type="protein sequence ID" value="EFP96874.1"/>
    <property type="molecule type" value="Genomic_DNA"/>
</dbReference>
<dbReference type="Gene3D" id="3.40.50.2300">
    <property type="match status" value="1"/>
</dbReference>
<proteinExistence type="predicted"/>
<dbReference type="Pfam" id="PF00486">
    <property type="entry name" value="Trans_reg_C"/>
    <property type="match status" value="1"/>
</dbReference>
<evidence type="ECO:0000256" key="4">
    <source>
        <dbReference type="ARBA" id="ARBA00023125"/>
    </source>
</evidence>
<dbReference type="PROSITE" id="PS51755">
    <property type="entry name" value="OMPR_PHOB"/>
    <property type="match status" value="1"/>
</dbReference>
<evidence type="ECO:0000259" key="8">
    <source>
        <dbReference type="PROSITE" id="PS50110"/>
    </source>
</evidence>
<dbReference type="InterPro" id="IPR011006">
    <property type="entry name" value="CheY-like_superfamily"/>
</dbReference>